<dbReference type="InterPro" id="IPR055251">
    <property type="entry name" value="SOS1_NGEF_PH"/>
</dbReference>
<dbReference type="SMART" id="SM00233">
    <property type="entry name" value="PH"/>
    <property type="match status" value="1"/>
</dbReference>
<organism evidence="4 5">
    <name type="scientific">Mugilogobius chulae</name>
    <name type="common">yellowstripe goby</name>
    <dbReference type="NCBI Taxonomy" id="88201"/>
    <lineage>
        <taxon>Eukaryota</taxon>
        <taxon>Metazoa</taxon>
        <taxon>Chordata</taxon>
        <taxon>Craniata</taxon>
        <taxon>Vertebrata</taxon>
        <taxon>Euteleostomi</taxon>
        <taxon>Actinopterygii</taxon>
        <taxon>Neopterygii</taxon>
        <taxon>Teleostei</taxon>
        <taxon>Neoteleostei</taxon>
        <taxon>Acanthomorphata</taxon>
        <taxon>Gobiaria</taxon>
        <taxon>Gobiiformes</taxon>
        <taxon>Gobioidei</taxon>
        <taxon>Gobiidae</taxon>
        <taxon>Gobionellinae</taxon>
        <taxon>Mugilogobius</taxon>
    </lineage>
</organism>
<feature type="compositionally biased region" description="Pro residues" evidence="1">
    <location>
        <begin position="1150"/>
        <end position="1165"/>
    </location>
</feature>
<gene>
    <name evidence="4" type="ORF">WMY93_031474</name>
</gene>
<dbReference type="PANTHER" id="PTHR45845:SF2">
    <property type="entry name" value="RIKEN CDNA D630003M21 GENE"/>
    <property type="match status" value="1"/>
</dbReference>
<feature type="domain" description="PH" evidence="2">
    <location>
        <begin position="1607"/>
        <end position="1714"/>
    </location>
</feature>
<dbReference type="PROSITE" id="PS50003">
    <property type="entry name" value="PH_DOMAIN"/>
    <property type="match status" value="1"/>
</dbReference>
<feature type="region of interest" description="Disordered" evidence="1">
    <location>
        <begin position="1875"/>
        <end position="1911"/>
    </location>
</feature>
<feature type="compositionally biased region" description="Basic and acidic residues" evidence="1">
    <location>
        <begin position="1315"/>
        <end position="1333"/>
    </location>
</feature>
<feature type="domain" description="DH" evidence="3">
    <location>
        <begin position="1512"/>
        <end position="1595"/>
    </location>
</feature>
<dbReference type="SUPFAM" id="SSF46966">
    <property type="entry name" value="Spectrin repeat"/>
    <property type="match status" value="1"/>
</dbReference>
<dbReference type="InterPro" id="IPR000219">
    <property type="entry name" value="DH_dom"/>
</dbReference>
<dbReference type="PANTHER" id="PTHR45845">
    <property type="entry name" value="RHO GUANINE NUCLEOTIDE EXCHANGE FACTOR-RELATED"/>
    <property type="match status" value="1"/>
</dbReference>
<dbReference type="EMBL" id="JBBPFD010000668">
    <property type="protein sequence ID" value="KAK7877868.1"/>
    <property type="molecule type" value="Genomic_DNA"/>
</dbReference>
<dbReference type="GO" id="GO:0005085">
    <property type="term" value="F:guanyl-nucleotide exchange factor activity"/>
    <property type="evidence" value="ECO:0007669"/>
    <property type="project" value="InterPro"/>
</dbReference>
<dbReference type="Gene3D" id="1.20.900.10">
    <property type="entry name" value="Dbl homology (DH) domain"/>
    <property type="match status" value="2"/>
</dbReference>
<evidence type="ECO:0000313" key="5">
    <source>
        <dbReference type="Proteomes" id="UP001460270"/>
    </source>
</evidence>
<dbReference type="PROSITE" id="PS50010">
    <property type="entry name" value="DH_2"/>
    <property type="match status" value="1"/>
</dbReference>
<evidence type="ECO:0000259" key="2">
    <source>
        <dbReference type="PROSITE" id="PS50003"/>
    </source>
</evidence>
<evidence type="ECO:0000313" key="4">
    <source>
        <dbReference type="EMBL" id="KAK7877868.1"/>
    </source>
</evidence>
<evidence type="ECO:0000256" key="1">
    <source>
        <dbReference type="SAM" id="MobiDB-lite"/>
    </source>
</evidence>
<dbReference type="SUPFAM" id="SSF48065">
    <property type="entry name" value="DBL homology domain (DH-domain)"/>
    <property type="match status" value="1"/>
</dbReference>
<feature type="region of interest" description="Disordered" evidence="1">
    <location>
        <begin position="1285"/>
        <end position="1333"/>
    </location>
</feature>
<feature type="compositionally biased region" description="Low complexity" evidence="1">
    <location>
        <begin position="1777"/>
        <end position="1809"/>
    </location>
</feature>
<dbReference type="InterPro" id="IPR035899">
    <property type="entry name" value="DBL_dom_sf"/>
</dbReference>
<name>A0AAW0MDK1_9GOBI</name>
<keyword evidence="5" id="KW-1185">Reference proteome</keyword>
<dbReference type="CDD" id="cd13242">
    <property type="entry name" value="PH_puratrophin-1"/>
    <property type="match status" value="1"/>
</dbReference>
<dbReference type="Pfam" id="PF22697">
    <property type="entry name" value="SOS1_NGEF_PH"/>
    <property type="match status" value="1"/>
</dbReference>
<dbReference type="Gene3D" id="2.30.29.30">
    <property type="entry name" value="Pleckstrin-homology domain (PH domain)/Phosphotyrosine-binding domain (PTB)"/>
    <property type="match status" value="1"/>
</dbReference>
<proteinExistence type="predicted"/>
<dbReference type="InterPro" id="IPR052231">
    <property type="entry name" value="Rho_GEF_signaling-related"/>
</dbReference>
<evidence type="ECO:0000259" key="3">
    <source>
        <dbReference type="PROSITE" id="PS50010"/>
    </source>
</evidence>
<comment type="caution">
    <text evidence="4">The sequence shown here is derived from an EMBL/GenBank/DDBJ whole genome shotgun (WGS) entry which is preliminary data.</text>
</comment>
<dbReference type="InterPro" id="IPR011993">
    <property type="entry name" value="PH-like_dom_sf"/>
</dbReference>
<dbReference type="InterPro" id="IPR001849">
    <property type="entry name" value="PH_domain"/>
</dbReference>
<feature type="region of interest" description="Disordered" evidence="1">
    <location>
        <begin position="1127"/>
        <end position="1168"/>
    </location>
</feature>
<feature type="compositionally biased region" description="Basic and acidic residues" evidence="1">
    <location>
        <begin position="1294"/>
        <end position="1304"/>
    </location>
</feature>
<sequence length="1911" mass="213465">MKPDCVEGSIQALLSDLYPPFESTAPTLLSQLFTLLQGRYRGDALRCLLHFLVPAKHILDSVQQAACSQYPERLFLHEGWPLCLREQVVIHLAPIDPLHLCPGDFYLQVAPFCDQSARILVCSRLEEAGLGQEDILIEETPIPETSYPCIFTVDWLTDLNQDRNGTPLSHSVPEFSNNSQHRNIMASAPSSYPPIPPPLPIFPEATYSSKPLLLSKPVQQPIASQNYSVETRICPAKHGIAVSLRLVDTSVASSEVIKESEQEAKPVVWVSPSTRDNQEKERNSKLDISEEIDIASNNKERVEQINITEGEYIDINQATMLFGKAHMSNEQEDKNQFSNMQKLPLAQQRPMDSYMQTQRQLTTFLPAKLPPKPHNRSPPMLNVAQANPLAVSPNLNRHSSLESPETPPCFRAVQNSEKPCTPCLQRKNIGRVSKAQELRCKYRDSYQAAIQNPLNGVNDRSRMCAVLEEESNLEQNVSNAMLNQPGNFHAHWTQAQSDAICKESGETNAISYWKAGDSAPCVEYKGTDAPTQEAERTAVTLRQPRTNIRRISNEGSYNSTQATFGYCSNENQGIISYVEQNRDNFFRNLSFYSRRGSAQSDGRSSSLSTAVVDTSEKCDVVIVDGQKIRRKENREPGPDVPQLHVVKCKNSTAFGLVSPKIIRRKLTIPGPIALDCTQLGPSSTFLTEVQSKPPPAAVQRSPLSLTVRPRPDHLPLVSTDTRSPLLQGVTALTGGRDKSGRAVIEVYGEHPGWRGAVTSQELFKVLLYFYSITRREVREAGLTVIFDARKSSPQPQLYKALMSLEELCPRSVHSLLLLIDKDNKQRPERCPGIQTEILTSMKSLQKLVEAAQLSPLLNGSLSSARCDWTALHQKLFPFVCDLHEALELLLKAISKLQEPKRTDSVQSVQQCMVDQRTLMRDVLEDSRLVSLQREGGTMLARLRKESELRYPQCDELSDAVDSVGSLYNQLEEQVHVLVQRSNLSLEHLQYLLQLRDMQGHLNQMQQWFDEEGERHLLEAQSVDDSGEHMEQILNSFTGFLIEANDRRHHAMTLVSEAERLQQSGTSYPQTEAFRVFVERFRSGLEDFLCRAEACGRELQTMVHVCDFCQQATALANECMDYLERSHSRTPTNLDPPLDQPSVPDELPRPSSAPTPPLPPPPPPAADPELSALHGLLDRLDQFSLERFQELKLQAGTLRSSRGMRVWNVAWLRCQEARQLLEERILERTQARDTSHCEHHYIDVVSTEGPLVGQALVVQSTPGPGHPQWDGIVSGALELGDRRFTESGYEPGTVRPEEQAVERADVPPQSPRRSVKKSERESRRRQACRARSERDAAALSQAHTVGCQWFPWSRGLGLGRSVSQDSCSTGGSTGGTASSPSCRILQEAQRYQLSRHGSFCSDESCLSQRGAAGGSRGAVVSLGLKSSSLPINTYEQGLCGPDSSSNSLVRAFSGYIPTHYLPLLDRPDVPQDLRGKRAVIFGNLEKLFDFHSHYFLPELEACQGEPALVARCFLRHRKQQELGDHMDLSSYLLRPIQRISKYSLLLQDMLSLVGSSLCGPSVYVPEYTRAERERDRADIQAAAELVRFQMRHGNDLLTMDAIRDCDVNLKEQGQLIRQDEFTVMFRKKKCVRRVFLFEELILFSKTKKTDVGNDVYVYKQSFKTSDIGMTHNSSLSGLCFEIWFRRRKTEDTYTLRAASVEVKRAWTMDLERILWNQANHSREMRLQERVFMGIGHKPFLDIQPSDAAICDRAVNCGLPGRIPVACCSHRALVPRPNSIGSGSTASTTLSQSSSSSGRGSLPPAGTTETPAPERSRGSTTCTSVRAGDPRCRPQSWTAQSLQATVLLCSAQIRAVCPLWGRGGGLFLLFPVPSRLSVQDPQSEDPQLPRTVPQRSCPWASAQVSEPAHCAGR</sequence>
<feature type="region of interest" description="Disordered" evidence="1">
    <location>
        <begin position="1776"/>
        <end position="1832"/>
    </location>
</feature>
<dbReference type="Proteomes" id="UP001460270">
    <property type="component" value="Unassembled WGS sequence"/>
</dbReference>
<dbReference type="SUPFAM" id="SSF50729">
    <property type="entry name" value="PH domain-like"/>
    <property type="match status" value="1"/>
</dbReference>
<reference evidence="5" key="1">
    <citation type="submission" date="2024-04" db="EMBL/GenBank/DDBJ databases">
        <title>Salinicola lusitanus LLJ914,a marine bacterium isolated from the Okinawa Trough.</title>
        <authorList>
            <person name="Li J."/>
        </authorList>
    </citation>
    <scope>NUCLEOTIDE SEQUENCE [LARGE SCALE GENOMIC DNA]</scope>
</reference>
<protein>
    <submittedName>
        <fullName evidence="4">Uncharacterized protein</fullName>
    </submittedName>
</protein>
<dbReference type="Gene3D" id="1.20.58.60">
    <property type="match status" value="1"/>
</dbReference>
<accession>A0AAW0MDK1</accession>